<accession>A0ABR5K0H3</accession>
<evidence type="ECO:0000313" key="3">
    <source>
        <dbReference type="Proteomes" id="UP000050668"/>
    </source>
</evidence>
<comment type="caution">
    <text evidence="2">The sequence shown here is derived from an EMBL/GenBank/DDBJ whole genome shotgun (WGS) entry which is preliminary data.</text>
</comment>
<keyword evidence="3" id="KW-1185">Reference proteome</keyword>
<proteinExistence type="predicted"/>
<evidence type="ECO:0000256" key="1">
    <source>
        <dbReference type="SAM" id="Phobius"/>
    </source>
</evidence>
<keyword evidence="1" id="KW-0472">Membrane</keyword>
<protein>
    <submittedName>
        <fullName evidence="2">Uncharacterized protein</fullName>
    </submittedName>
</protein>
<keyword evidence="1" id="KW-0812">Transmembrane</keyword>
<dbReference type="Proteomes" id="UP000050668">
    <property type="component" value="Unassembled WGS sequence"/>
</dbReference>
<name>A0ABR5K0H3_9BACI</name>
<dbReference type="RefSeq" id="WP_053583230.1">
    <property type="nucleotide sequence ID" value="NZ_LGRV01000003.1"/>
</dbReference>
<dbReference type="EMBL" id="LGRV01000003">
    <property type="protein sequence ID" value="KOS68403.1"/>
    <property type="molecule type" value="Genomic_DNA"/>
</dbReference>
<gene>
    <name evidence="2" type="ORF">AEA09_07425</name>
</gene>
<organism evidence="2 3">
    <name type="scientific">Lysinibacillus contaminans</name>
    <dbReference type="NCBI Taxonomy" id="1293441"/>
    <lineage>
        <taxon>Bacteria</taxon>
        <taxon>Bacillati</taxon>
        <taxon>Bacillota</taxon>
        <taxon>Bacilli</taxon>
        <taxon>Bacillales</taxon>
        <taxon>Bacillaceae</taxon>
        <taxon>Lysinibacillus</taxon>
    </lineage>
</organism>
<feature type="transmembrane region" description="Helical" evidence="1">
    <location>
        <begin position="6"/>
        <end position="23"/>
    </location>
</feature>
<sequence length="169" mass="18879">MEQLIVIIALVILIFCVVLMVLFKSSKEQTKFQVKAIYEGVNELGQVVMKVLFTFSVGKLSTSNKEMLAHIKWSEGWKPVRYSIKENGAYREDSLLSSDLNESFLTFAIDDTNAVDKNGAGEGYVMFTLDCPSIASKSTVAMIIDIHTNKVAYQLSDSTSWDNEFVVSN</sequence>
<evidence type="ECO:0000313" key="2">
    <source>
        <dbReference type="EMBL" id="KOS68403.1"/>
    </source>
</evidence>
<keyword evidence="1" id="KW-1133">Transmembrane helix</keyword>
<reference evidence="3" key="1">
    <citation type="submission" date="2015-07" db="EMBL/GenBank/DDBJ databases">
        <title>Fjat-14205 dsm 2895.</title>
        <authorList>
            <person name="Liu B."/>
            <person name="Wang J."/>
            <person name="Zhu Y."/>
            <person name="Liu G."/>
            <person name="Chen Q."/>
            <person name="Chen Z."/>
            <person name="Lan J."/>
            <person name="Che J."/>
            <person name="Ge C."/>
            <person name="Shi H."/>
            <person name="Pan Z."/>
            <person name="Liu X."/>
        </authorList>
    </citation>
    <scope>NUCLEOTIDE SEQUENCE [LARGE SCALE GENOMIC DNA]</scope>
    <source>
        <strain evidence="3">DSM 25560</strain>
    </source>
</reference>